<name>A0A1L6R9H8_9LACO</name>
<evidence type="ECO:0000256" key="11">
    <source>
        <dbReference type="ARBA" id="ARBA00038345"/>
    </source>
</evidence>
<dbReference type="AlphaFoldDB" id="A0A1L6R9H8"/>
<comment type="similarity">
    <text evidence="11 14">Belongs to the GARS family.</text>
</comment>
<keyword evidence="18" id="KW-1185">Reference proteome</keyword>
<dbReference type="FunFam" id="3.40.50.20:FF:000006">
    <property type="entry name" value="Phosphoribosylamine--glycine ligase, chloroplastic"/>
    <property type="match status" value="1"/>
</dbReference>
<evidence type="ECO:0000256" key="3">
    <source>
        <dbReference type="ARBA" id="ARBA00005174"/>
    </source>
</evidence>
<evidence type="ECO:0000256" key="5">
    <source>
        <dbReference type="ARBA" id="ARBA00022598"/>
    </source>
</evidence>
<gene>
    <name evidence="14" type="primary">purD</name>
    <name evidence="17" type="ORF">FOL01_0293</name>
</gene>
<evidence type="ECO:0000313" key="18">
    <source>
        <dbReference type="Proteomes" id="UP000185473"/>
    </source>
</evidence>
<comment type="cofactor">
    <cofactor evidence="1">
        <name>Mn(2+)</name>
        <dbReference type="ChEBI" id="CHEBI:29035"/>
    </cofactor>
</comment>
<evidence type="ECO:0000256" key="14">
    <source>
        <dbReference type="HAMAP-Rule" id="MF_00138"/>
    </source>
</evidence>
<evidence type="ECO:0000256" key="13">
    <source>
        <dbReference type="ARBA" id="ARBA00042864"/>
    </source>
</evidence>
<dbReference type="SMART" id="SM01210">
    <property type="entry name" value="GARS_C"/>
    <property type="match status" value="1"/>
</dbReference>
<dbReference type="Gene3D" id="3.30.1490.20">
    <property type="entry name" value="ATP-grasp fold, A domain"/>
    <property type="match status" value="1"/>
</dbReference>
<evidence type="ECO:0000259" key="16">
    <source>
        <dbReference type="PROSITE" id="PS50975"/>
    </source>
</evidence>
<keyword evidence="6" id="KW-0479">Metal-binding</keyword>
<accession>A0A1L6R9H8</accession>
<dbReference type="Pfam" id="PF02844">
    <property type="entry name" value="GARS_N"/>
    <property type="match status" value="1"/>
</dbReference>
<comment type="pathway">
    <text evidence="3 14">Purine metabolism; IMP biosynthesis via de novo pathway; N(1)-(5-phospho-D-ribosyl)glycinamide from 5-phospho-alpha-D-ribose 1-diphosphate: step 2/2.</text>
</comment>
<dbReference type="STRING" id="1631871.FOL01_0293"/>
<dbReference type="InterPro" id="IPR011761">
    <property type="entry name" value="ATP-grasp"/>
</dbReference>
<evidence type="ECO:0000256" key="9">
    <source>
        <dbReference type="ARBA" id="ARBA00022840"/>
    </source>
</evidence>
<dbReference type="EMBL" id="CP014332">
    <property type="protein sequence ID" value="APS41152.1"/>
    <property type="molecule type" value="Genomic_DNA"/>
</dbReference>
<dbReference type="InterPro" id="IPR000115">
    <property type="entry name" value="PRibGlycinamide_synth"/>
</dbReference>
<proteinExistence type="inferred from homology"/>
<dbReference type="NCBIfam" id="TIGR00877">
    <property type="entry name" value="purD"/>
    <property type="match status" value="1"/>
</dbReference>
<dbReference type="InterPro" id="IPR020559">
    <property type="entry name" value="PRibGlycinamide_synth_CS"/>
</dbReference>
<dbReference type="UniPathway" id="UPA00074">
    <property type="reaction ID" value="UER00125"/>
</dbReference>
<evidence type="ECO:0000256" key="2">
    <source>
        <dbReference type="ARBA" id="ARBA00001946"/>
    </source>
</evidence>
<keyword evidence="7 15" id="KW-0547">Nucleotide-binding</keyword>
<dbReference type="InterPro" id="IPR011054">
    <property type="entry name" value="Rudment_hybrid_motif"/>
</dbReference>
<dbReference type="PROSITE" id="PS50975">
    <property type="entry name" value="ATP_GRASP"/>
    <property type="match status" value="1"/>
</dbReference>
<dbReference type="GO" id="GO:0004637">
    <property type="term" value="F:phosphoribosylamine-glycine ligase activity"/>
    <property type="evidence" value="ECO:0007669"/>
    <property type="project" value="UniProtKB-UniRule"/>
</dbReference>
<evidence type="ECO:0000256" key="8">
    <source>
        <dbReference type="ARBA" id="ARBA00022755"/>
    </source>
</evidence>
<protein>
    <recommendedName>
        <fullName evidence="4 14">Phosphoribosylamine--glycine ligase</fullName>
        <ecNumber evidence="4 14">6.3.4.13</ecNumber>
    </recommendedName>
    <alternativeName>
        <fullName evidence="14">GARS</fullName>
    </alternativeName>
    <alternativeName>
        <fullName evidence="12 14">Glycinamide ribonucleotide synthetase</fullName>
    </alternativeName>
    <alternativeName>
        <fullName evidence="13 14">Phosphoribosylglycinamide synthetase</fullName>
    </alternativeName>
</protein>
<dbReference type="Gene3D" id="3.90.600.10">
    <property type="entry name" value="Phosphoribosylglycinamide synthetase, C-terminal domain"/>
    <property type="match status" value="1"/>
</dbReference>
<dbReference type="SMART" id="SM01209">
    <property type="entry name" value="GARS_A"/>
    <property type="match status" value="1"/>
</dbReference>
<dbReference type="InterPro" id="IPR020562">
    <property type="entry name" value="PRibGlycinamide_synth_N"/>
</dbReference>
<dbReference type="GO" id="GO:0006189">
    <property type="term" value="P:'de novo' IMP biosynthetic process"/>
    <property type="evidence" value="ECO:0007669"/>
    <property type="project" value="UniProtKB-UniRule"/>
</dbReference>
<dbReference type="GO" id="GO:0005524">
    <property type="term" value="F:ATP binding"/>
    <property type="evidence" value="ECO:0007669"/>
    <property type="project" value="UniProtKB-UniRule"/>
</dbReference>
<evidence type="ECO:0000256" key="1">
    <source>
        <dbReference type="ARBA" id="ARBA00001936"/>
    </source>
</evidence>
<dbReference type="InterPro" id="IPR013815">
    <property type="entry name" value="ATP_grasp_subdomain_1"/>
</dbReference>
<dbReference type="InterPro" id="IPR016185">
    <property type="entry name" value="PreATP-grasp_dom_sf"/>
</dbReference>
<keyword evidence="5 14" id="KW-0436">Ligase</keyword>
<dbReference type="PANTHER" id="PTHR43472">
    <property type="entry name" value="PHOSPHORIBOSYLAMINE--GLYCINE LIGASE"/>
    <property type="match status" value="1"/>
</dbReference>
<dbReference type="HAMAP" id="MF_00138">
    <property type="entry name" value="GARS"/>
    <property type="match status" value="1"/>
</dbReference>
<dbReference type="SUPFAM" id="SSF52440">
    <property type="entry name" value="PreATP-grasp domain"/>
    <property type="match status" value="1"/>
</dbReference>
<comment type="catalytic activity">
    <reaction evidence="14">
        <text>5-phospho-beta-D-ribosylamine + glycine + ATP = N(1)-(5-phospho-beta-D-ribosyl)glycinamide + ADP + phosphate + H(+)</text>
        <dbReference type="Rhea" id="RHEA:17453"/>
        <dbReference type="ChEBI" id="CHEBI:15378"/>
        <dbReference type="ChEBI" id="CHEBI:30616"/>
        <dbReference type="ChEBI" id="CHEBI:43474"/>
        <dbReference type="ChEBI" id="CHEBI:57305"/>
        <dbReference type="ChEBI" id="CHEBI:58681"/>
        <dbReference type="ChEBI" id="CHEBI:143788"/>
        <dbReference type="ChEBI" id="CHEBI:456216"/>
        <dbReference type="EC" id="6.3.4.13"/>
    </reaction>
</comment>
<reference evidence="17 18" key="1">
    <citation type="submission" date="2016-02" db="EMBL/GenBank/DDBJ databases">
        <title>Complete Genome Sequence of Weissella jogaejeotgali FOL01.</title>
        <authorList>
            <person name="Lee J.-H."/>
            <person name="Ku H.-J."/>
        </authorList>
    </citation>
    <scope>NUCLEOTIDE SEQUENCE [LARGE SCALE GENOMIC DNA]</scope>
    <source>
        <strain evidence="17 18">FOL01</strain>
    </source>
</reference>
<keyword evidence="9 15" id="KW-0067">ATP-binding</keyword>
<dbReference type="KEGG" id="wjo:FOL01_0293"/>
<dbReference type="RefSeq" id="WP_075268993.1">
    <property type="nucleotide sequence ID" value="NZ_CP014332.1"/>
</dbReference>
<dbReference type="Pfam" id="PF02843">
    <property type="entry name" value="GARS_C"/>
    <property type="match status" value="1"/>
</dbReference>
<evidence type="ECO:0000256" key="15">
    <source>
        <dbReference type="PROSITE-ProRule" id="PRU00409"/>
    </source>
</evidence>
<evidence type="ECO:0000256" key="7">
    <source>
        <dbReference type="ARBA" id="ARBA00022741"/>
    </source>
</evidence>
<keyword evidence="8 14" id="KW-0658">Purine biosynthesis</keyword>
<dbReference type="SUPFAM" id="SSF56059">
    <property type="entry name" value="Glutathione synthetase ATP-binding domain-like"/>
    <property type="match status" value="1"/>
</dbReference>
<organism evidence="17 18">
    <name type="scientific">Weissella jogaejeotgali</name>
    <dbReference type="NCBI Taxonomy" id="1631871"/>
    <lineage>
        <taxon>Bacteria</taxon>
        <taxon>Bacillati</taxon>
        <taxon>Bacillota</taxon>
        <taxon>Bacilli</taxon>
        <taxon>Lactobacillales</taxon>
        <taxon>Lactobacillaceae</taxon>
        <taxon>Weissella</taxon>
    </lineage>
</organism>
<dbReference type="InterPro" id="IPR037123">
    <property type="entry name" value="PRibGlycinamide_synth_C_sf"/>
</dbReference>
<evidence type="ECO:0000313" key="17">
    <source>
        <dbReference type="EMBL" id="APS41152.1"/>
    </source>
</evidence>
<dbReference type="OrthoDB" id="9807240at2"/>
<keyword evidence="10" id="KW-0464">Manganese</keyword>
<dbReference type="Proteomes" id="UP000185473">
    <property type="component" value="Chromosome"/>
</dbReference>
<dbReference type="PANTHER" id="PTHR43472:SF1">
    <property type="entry name" value="PHOSPHORIBOSYLAMINE--GLYCINE LIGASE, CHLOROPLASTIC"/>
    <property type="match status" value="1"/>
</dbReference>
<evidence type="ECO:0000256" key="4">
    <source>
        <dbReference type="ARBA" id="ARBA00013255"/>
    </source>
</evidence>
<comment type="cofactor">
    <cofactor evidence="2">
        <name>Mg(2+)</name>
        <dbReference type="ChEBI" id="CHEBI:18420"/>
    </cofactor>
</comment>
<dbReference type="GO" id="GO:0046872">
    <property type="term" value="F:metal ion binding"/>
    <property type="evidence" value="ECO:0007669"/>
    <property type="project" value="UniProtKB-KW"/>
</dbReference>
<evidence type="ECO:0000256" key="10">
    <source>
        <dbReference type="ARBA" id="ARBA00023211"/>
    </source>
</evidence>
<dbReference type="InterPro" id="IPR020560">
    <property type="entry name" value="PRibGlycinamide_synth_C-dom"/>
</dbReference>
<sequence>MANVLVIGTGAREHAIAVTFLNSDQVETVFCVPGNSGMQSDGIQTVAISEKDFEKVALFAQQQQIDLVFVGPEAPLADGIVDFLMAKGLRVFGPKQVASKLESDKQFAKEFMKRHQVPTADFASFKDFEHAFSYAQQLSLPIVIKENGLAGGKGVQIVKETNELAPALQDALQKTDQILVEEYLDGEEFSLMLFLGGPEPVILPISQDHKKIYVGGTGPNTGGMGAYSPVPHITDEVIDQVKQMVVTPIMTGLRREKLMYAGTLYIGCMLMNTGVKVIEFNVRLGDPEAQILLPQLESDFYTAITNLIVGKDPQMVWQNQEYYLGTVVVASGYPAMPKQHIALPDLPQNVFYAGVVAENGQLYSVGGRIFTLIAHASSLKEAQKRVNEALEDLNLAGFYYRTDIGFRDIED</sequence>
<feature type="domain" description="ATP-grasp" evidence="16">
    <location>
        <begin position="109"/>
        <end position="309"/>
    </location>
</feature>
<evidence type="ECO:0000256" key="6">
    <source>
        <dbReference type="ARBA" id="ARBA00022723"/>
    </source>
</evidence>
<dbReference type="Pfam" id="PF01071">
    <property type="entry name" value="GARS_A"/>
    <property type="match status" value="1"/>
</dbReference>
<dbReference type="PROSITE" id="PS00184">
    <property type="entry name" value="GARS"/>
    <property type="match status" value="1"/>
</dbReference>
<dbReference type="EC" id="6.3.4.13" evidence="4 14"/>
<dbReference type="InterPro" id="IPR020561">
    <property type="entry name" value="PRibGlycinamid_synth_ATP-grasp"/>
</dbReference>
<dbReference type="Gene3D" id="3.40.50.20">
    <property type="match status" value="1"/>
</dbReference>
<dbReference type="SUPFAM" id="SSF51246">
    <property type="entry name" value="Rudiment single hybrid motif"/>
    <property type="match status" value="1"/>
</dbReference>
<dbReference type="GO" id="GO:0009113">
    <property type="term" value="P:purine nucleobase biosynthetic process"/>
    <property type="evidence" value="ECO:0007669"/>
    <property type="project" value="InterPro"/>
</dbReference>
<dbReference type="Gene3D" id="3.30.470.20">
    <property type="entry name" value="ATP-grasp fold, B domain"/>
    <property type="match status" value="1"/>
</dbReference>
<evidence type="ECO:0000256" key="12">
    <source>
        <dbReference type="ARBA" id="ARBA00042242"/>
    </source>
</evidence>